<proteinExistence type="predicted"/>
<feature type="domain" description="Lipid/polyisoprenoid-binding YceI-like" evidence="2">
    <location>
        <begin position="28"/>
        <end position="169"/>
    </location>
</feature>
<keyword evidence="4" id="KW-1185">Reference proteome</keyword>
<accession>A0ABV6ZVR4</accession>
<dbReference type="Proteomes" id="UP001595379">
    <property type="component" value="Unassembled WGS sequence"/>
</dbReference>
<sequence length="197" mass="21189">MFKPRALLIAILGSLVAVSACSQPSGSWMLNADHSSLSFVSVKNESVLEASHFATLTGSVSEDGNAHVAAQTETLESWVDVRNERMVEHFFQSAQHPQLSVDTQIDLAAYEDMEIGETRRAELTLTVTIVSTPRTVYGDVFVTRAGTDTVIIATAEPVMVDARDFGLGNAVELLESLAGLDSVSPVAAVSVFLVYER</sequence>
<reference evidence="4" key="1">
    <citation type="journal article" date="2019" name="Int. J. Syst. Evol. Microbiol.">
        <title>The Global Catalogue of Microorganisms (GCM) 10K type strain sequencing project: providing services to taxonomists for standard genome sequencing and annotation.</title>
        <authorList>
            <consortium name="The Broad Institute Genomics Platform"/>
            <consortium name="The Broad Institute Genome Sequencing Center for Infectious Disease"/>
            <person name="Wu L."/>
            <person name="Ma J."/>
        </authorList>
    </citation>
    <scope>NUCLEOTIDE SEQUENCE [LARGE SCALE GENOMIC DNA]</scope>
    <source>
        <strain evidence="4">KCTC 52487</strain>
    </source>
</reference>
<dbReference type="PIRSF" id="PIRSF029811">
    <property type="entry name" value="UCP029811"/>
    <property type="match status" value="1"/>
</dbReference>
<dbReference type="InterPro" id="IPR027016">
    <property type="entry name" value="UCP029811"/>
</dbReference>
<dbReference type="SUPFAM" id="SSF101874">
    <property type="entry name" value="YceI-like"/>
    <property type="match status" value="1"/>
</dbReference>
<dbReference type="InterPro" id="IPR036761">
    <property type="entry name" value="TTHA0802/YceI-like_sf"/>
</dbReference>
<dbReference type="Pfam" id="PF04264">
    <property type="entry name" value="YceI"/>
    <property type="match status" value="1"/>
</dbReference>
<protein>
    <submittedName>
        <fullName evidence="3">YceI family protein</fullName>
    </submittedName>
</protein>
<dbReference type="InterPro" id="IPR007372">
    <property type="entry name" value="Lipid/polyisoprenoid-bd_YceI"/>
</dbReference>
<gene>
    <name evidence="3" type="ORF">ACFOOR_05535</name>
</gene>
<keyword evidence="1" id="KW-0732">Signal</keyword>
<feature type="chain" id="PRO_5047499347" evidence="1">
    <location>
        <begin position="23"/>
        <end position="197"/>
    </location>
</feature>
<evidence type="ECO:0000313" key="3">
    <source>
        <dbReference type="EMBL" id="MFC2925561.1"/>
    </source>
</evidence>
<evidence type="ECO:0000256" key="1">
    <source>
        <dbReference type="SAM" id="SignalP"/>
    </source>
</evidence>
<feature type="signal peptide" evidence="1">
    <location>
        <begin position="1"/>
        <end position="22"/>
    </location>
</feature>
<evidence type="ECO:0000313" key="4">
    <source>
        <dbReference type="Proteomes" id="UP001595379"/>
    </source>
</evidence>
<organism evidence="3 4">
    <name type="scientific">Hyphobacterium vulgare</name>
    <dbReference type="NCBI Taxonomy" id="1736751"/>
    <lineage>
        <taxon>Bacteria</taxon>
        <taxon>Pseudomonadati</taxon>
        <taxon>Pseudomonadota</taxon>
        <taxon>Alphaproteobacteria</taxon>
        <taxon>Maricaulales</taxon>
        <taxon>Maricaulaceae</taxon>
        <taxon>Hyphobacterium</taxon>
    </lineage>
</organism>
<dbReference type="PROSITE" id="PS51257">
    <property type="entry name" value="PROKAR_LIPOPROTEIN"/>
    <property type="match status" value="1"/>
</dbReference>
<comment type="caution">
    <text evidence="3">The sequence shown here is derived from an EMBL/GenBank/DDBJ whole genome shotgun (WGS) entry which is preliminary data.</text>
</comment>
<name>A0ABV6ZVR4_9PROT</name>
<dbReference type="EMBL" id="JBHRSV010000005">
    <property type="protein sequence ID" value="MFC2925561.1"/>
    <property type="molecule type" value="Genomic_DNA"/>
</dbReference>
<evidence type="ECO:0000259" key="2">
    <source>
        <dbReference type="Pfam" id="PF04264"/>
    </source>
</evidence>
<dbReference type="RefSeq" id="WP_343165328.1">
    <property type="nucleotide sequence ID" value="NZ_JBHRSV010000005.1"/>
</dbReference>
<dbReference type="Gene3D" id="2.40.128.110">
    <property type="entry name" value="Lipid/polyisoprenoid-binding, YceI-like"/>
    <property type="match status" value="1"/>
</dbReference>